<evidence type="ECO:0000313" key="3">
    <source>
        <dbReference type="Proteomes" id="UP000770015"/>
    </source>
</evidence>
<proteinExistence type="predicted"/>
<reference evidence="2" key="1">
    <citation type="journal article" date="2021" name="Nat. Commun.">
        <title>Genetic determinants of endophytism in the Arabidopsis root mycobiome.</title>
        <authorList>
            <person name="Mesny F."/>
            <person name="Miyauchi S."/>
            <person name="Thiergart T."/>
            <person name="Pickel B."/>
            <person name="Atanasova L."/>
            <person name="Karlsson M."/>
            <person name="Huettel B."/>
            <person name="Barry K.W."/>
            <person name="Haridas S."/>
            <person name="Chen C."/>
            <person name="Bauer D."/>
            <person name="Andreopoulos W."/>
            <person name="Pangilinan J."/>
            <person name="LaButti K."/>
            <person name="Riley R."/>
            <person name="Lipzen A."/>
            <person name="Clum A."/>
            <person name="Drula E."/>
            <person name="Henrissat B."/>
            <person name="Kohler A."/>
            <person name="Grigoriev I.V."/>
            <person name="Martin F.M."/>
            <person name="Hacquard S."/>
        </authorList>
    </citation>
    <scope>NUCLEOTIDE SEQUENCE</scope>
    <source>
        <strain evidence="2">MPI-SDFR-AT-0117</strain>
    </source>
</reference>
<protein>
    <submittedName>
        <fullName evidence="2">Uncharacterized protein</fullName>
    </submittedName>
</protein>
<accession>A0A9P8V2Z6</accession>
<evidence type="ECO:0000313" key="2">
    <source>
        <dbReference type="EMBL" id="KAH6665920.1"/>
    </source>
</evidence>
<keyword evidence="3" id="KW-1185">Reference proteome</keyword>
<dbReference type="AlphaFoldDB" id="A0A9P8V2Z6"/>
<sequence length="199" mass="21593">MDRALALYRPLVATEPPPTDRATWLAGTVRRSSLPPVNLAHTPLLGAHSFPLVRRAATNLPERSNHERAPAPPAEETRFPSLPPAFALLNSLVVAAARATTSLSSFHSLRSSPPALSSIRLPADVRVACFSTGKSVDTQNRLFWALRLEPLLVPGFRIRHLPRPRIHGTAAQRNETHLPGRLLNPDAPSSTACFGPRAP</sequence>
<feature type="region of interest" description="Disordered" evidence="1">
    <location>
        <begin position="169"/>
        <end position="199"/>
    </location>
</feature>
<dbReference type="Proteomes" id="UP000770015">
    <property type="component" value="Unassembled WGS sequence"/>
</dbReference>
<gene>
    <name evidence="2" type="ORF">F5X68DRAFT_55742</name>
</gene>
<organism evidence="2 3">
    <name type="scientific">Plectosphaerella plurivora</name>
    <dbReference type="NCBI Taxonomy" id="936078"/>
    <lineage>
        <taxon>Eukaryota</taxon>
        <taxon>Fungi</taxon>
        <taxon>Dikarya</taxon>
        <taxon>Ascomycota</taxon>
        <taxon>Pezizomycotina</taxon>
        <taxon>Sordariomycetes</taxon>
        <taxon>Hypocreomycetidae</taxon>
        <taxon>Glomerellales</taxon>
        <taxon>Plectosphaerellaceae</taxon>
        <taxon>Plectosphaerella</taxon>
    </lineage>
</organism>
<evidence type="ECO:0000256" key="1">
    <source>
        <dbReference type="SAM" id="MobiDB-lite"/>
    </source>
</evidence>
<dbReference type="EMBL" id="JAGSXJ010000037">
    <property type="protein sequence ID" value="KAH6665920.1"/>
    <property type="molecule type" value="Genomic_DNA"/>
</dbReference>
<comment type="caution">
    <text evidence="2">The sequence shown here is derived from an EMBL/GenBank/DDBJ whole genome shotgun (WGS) entry which is preliminary data.</text>
</comment>
<name>A0A9P8V2Z6_9PEZI</name>